<keyword evidence="3" id="KW-1185">Reference proteome</keyword>
<dbReference type="GeneID" id="19208803"/>
<feature type="compositionally biased region" description="Polar residues" evidence="1">
    <location>
        <begin position="118"/>
        <end position="130"/>
    </location>
</feature>
<accession>A0A5M3N2D5</accession>
<protein>
    <submittedName>
        <fullName evidence="2">Uncharacterized protein</fullName>
    </submittedName>
</protein>
<dbReference type="EMBL" id="JH711574">
    <property type="protein sequence ID" value="EIW85543.1"/>
    <property type="molecule type" value="Genomic_DNA"/>
</dbReference>
<organism evidence="2 3">
    <name type="scientific">Coniophora puteana (strain RWD-64-598)</name>
    <name type="common">Brown rot fungus</name>
    <dbReference type="NCBI Taxonomy" id="741705"/>
    <lineage>
        <taxon>Eukaryota</taxon>
        <taxon>Fungi</taxon>
        <taxon>Dikarya</taxon>
        <taxon>Basidiomycota</taxon>
        <taxon>Agaricomycotina</taxon>
        <taxon>Agaricomycetes</taxon>
        <taxon>Agaricomycetidae</taxon>
        <taxon>Boletales</taxon>
        <taxon>Coniophorineae</taxon>
        <taxon>Coniophoraceae</taxon>
        <taxon>Coniophora</taxon>
    </lineage>
</organism>
<comment type="caution">
    <text evidence="2">The sequence shown here is derived from an EMBL/GenBank/DDBJ whole genome shotgun (WGS) entry which is preliminary data.</text>
</comment>
<evidence type="ECO:0000256" key="1">
    <source>
        <dbReference type="SAM" id="MobiDB-lite"/>
    </source>
</evidence>
<gene>
    <name evidence="2" type="ORF">CONPUDRAFT_70324</name>
</gene>
<name>A0A5M3N2D5_CONPW</name>
<sequence>MSPMRTHLTDTTIAPYLLEARTRRANISVMWRRADQGRSCTSCLKAEALCYHRADDGEQGLSACLRCHNRAEKCRVAGVMSRRARQQQANSEGLKQYIDANKENGNDSKPPKIRRSQPSRTRIRETTGTTNKKKCGDARVPLITHGLVKLCAELLSELQVSIVP</sequence>
<dbReference type="RefSeq" id="XP_007764196.1">
    <property type="nucleotide sequence ID" value="XM_007766006.1"/>
</dbReference>
<evidence type="ECO:0000313" key="2">
    <source>
        <dbReference type="EMBL" id="EIW85543.1"/>
    </source>
</evidence>
<evidence type="ECO:0000313" key="3">
    <source>
        <dbReference type="Proteomes" id="UP000053558"/>
    </source>
</evidence>
<reference evidence="3" key="1">
    <citation type="journal article" date="2012" name="Science">
        <title>The Paleozoic origin of enzymatic lignin decomposition reconstructed from 31 fungal genomes.</title>
        <authorList>
            <person name="Floudas D."/>
            <person name="Binder M."/>
            <person name="Riley R."/>
            <person name="Barry K."/>
            <person name="Blanchette R.A."/>
            <person name="Henrissat B."/>
            <person name="Martinez A.T."/>
            <person name="Otillar R."/>
            <person name="Spatafora J.W."/>
            <person name="Yadav J.S."/>
            <person name="Aerts A."/>
            <person name="Benoit I."/>
            <person name="Boyd A."/>
            <person name="Carlson A."/>
            <person name="Copeland A."/>
            <person name="Coutinho P.M."/>
            <person name="de Vries R.P."/>
            <person name="Ferreira P."/>
            <person name="Findley K."/>
            <person name="Foster B."/>
            <person name="Gaskell J."/>
            <person name="Glotzer D."/>
            <person name="Gorecki P."/>
            <person name="Heitman J."/>
            <person name="Hesse C."/>
            <person name="Hori C."/>
            <person name="Igarashi K."/>
            <person name="Jurgens J.A."/>
            <person name="Kallen N."/>
            <person name="Kersten P."/>
            <person name="Kohler A."/>
            <person name="Kuees U."/>
            <person name="Kumar T.K.A."/>
            <person name="Kuo A."/>
            <person name="LaButti K."/>
            <person name="Larrondo L.F."/>
            <person name="Lindquist E."/>
            <person name="Ling A."/>
            <person name="Lombard V."/>
            <person name="Lucas S."/>
            <person name="Lundell T."/>
            <person name="Martin R."/>
            <person name="McLaughlin D.J."/>
            <person name="Morgenstern I."/>
            <person name="Morin E."/>
            <person name="Murat C."/>
            <person name="Nagy L.G."/>
            <person name="Nolan M."/>
            <person name="Ohm R.A."/>
            <person name="Patyshakuliyeva A."/>
            <person name="Rokas A."/>
            <person name="Ruiz-Duenas F.J."/>
            <person name="Sabat G."/>
            <person name="Salamov A."/>
            <person name="Samejima M."/>
            <person name="Schmutz J."/>
            <person name="Slot J.C."/>
            <person name="St John F."/>
            <person name="Stenlid J."/>
            <person name="Sun H."/>
            <person name="Sun S."/>
            <person name="Syed K."/>
            <person name="Tsang A."/>
            <person name="Wiebenga A."/>
            <person name="Young D."/>
            <person name="Pisabarro A."/>
            <person name="Eastwood D.C."/>
            <person name="Martin F."/>
            <person name="Cullen D."/>
            <person name="Grigoriev I.V."/>
            <person name="Hibbett D.S."/>
        </authorList>
    </citation>
    <scope>NUCLEOTIDE SEQUENCE [LARGE SCALE GENOMIC DNA]</scope>
    <source>
        <strain evidence="3">RWD-64-598 SS2</strain>
    </source>
</reference>
<proteinExistence type="predicted"/>
<feature type="region of interest" description="Disordered" evidence="1">
    <location>
        <begin position="100"/>
        <end position="131"/>
    </location>
</feature>
<dbReference type="Proteomes" id="UP000053558">
    <property type="component" value="Unassembled WGS sequence"/>
</dbReference>
<dbReference type="KEGG" id="cput:CONPUDRAFT_70324"/>
<feature type="compositionally biased region" description="Basic and acidic residues" evidence="1">
    <location>
        <begin position="100"/>
        <end position="110"/>
    </location>
</feature>
<dbReference type="AlphaFoldDB" id="A0A5M3N2D5"/>